<evidence type="ECO:0000313" key="3">
    <source>
        <dbReference type="Proteomes" id="UP000198744"/>
    </source>
</evidence>
<dbReference type="AlphaFoldDB" id="A0A1H7UAS5"/>
<feature type="transmembrane region" description="Helical" evidence="1">
    <location>
        <begin position="180"/>
        <end position="199"/>
    </location>
</feature>
<accession>A0A1H7UAS5</accession>
<keyword evidence="1" id="KW-0472">Membrane</keyword>
<evidence type="ECO:0000313" key="2">
    <source>
        <dbReference type="EMBL" id="SEL93844.1"/>
    </source>
</evidence>
<dbReference type="EMBL" id="FOBS01000001">
    <property type="protein sequence ID" value="SEL93844.1"/>
    <property type="molecule type" value="Genomic_DNA"/>
</dbReference>
<reference evidence="2 3" key="1">
    <citation type="submission" date="2016-10" db="EMBL/GenBank/DDBJ databases">
        <authorList>
            <person name="de Groot N.N."/>
        </authorList>
    </citation>
    <scope>NUCLEOTIDE SEQUENCE [LARGE SCALE GENOMIC DNA]</scope>
    <source>
        <strain evidence="2 3">DSM 8423</strain>
    </source>
</reference>
<keyword evidence="3" id="KW-1185">Reference proteome</keyword>
<evidence type="ECO:0008006" key="4">
    <source>
        <dbReference type="Google" id="ProtNLM"/>
    </source>
</evidence>
<dbReference type="Proteomes" id="UP000198744">
    <property type="component" value="Unassembled WGS sequence"/>
</dbReference>
<keyword evidence="1" id="KW-1133">Transmembrane helix</keyword>
<keyword evidence="1" id="KW-0812">Transmembrane</keyword>
<sequence length="205" mass="21894">MATRKALLSFCGVAVFVALLVLFSYRAVYGAYTEFAFDMPPGSLERPLPLSFVENGITMNASASSEYWRQTDRFVFTGLSGGVLTNGLRLAPYPPETLTLQFSIGLAQFNADYAIASLFGGSNTLTLAAYFGTTFVGNTVRTGTDSGSISFTSSALFDRIELTSAAEVDFAVDNVKVNAVPLPGALLLMIPGLAGIMALKRRIRS</sequence>
<evidence type="ECO:0000256" key="1">
    <source>
        <dbReference type="SAM" id="Phobius"/>
    </source>
</evidence>
<protein>
    <recommendedName>
        <fullName evidence="4">VPLPA-CTERM protein sorting domain-containing protein</fullName>
    </recommendedName>
</protein>
<organism evidence="2 3">
    <name type="scientific">Syntrophus gentianae</name>
    <dbReference type="NCBI Taxonomy" id="43775"/>
    <lineage>
        <taxon>Bacteria</taxon>
        <taxon>Pseudomonadati</taxon>
        <taxon>Thermodesulfobacteriota</taxon>
        <taxon>Syntrophia</taxon>
        <taxon>Syntrophales</taxon>
        <taxon>Syntrophaceae</taxon>
        <taxon>Syntrophus</taxon>
    </lineage>
</organism>
<gene>
    <name evidence="2" type="ORF">SAMN04489760_10165</name>
</gene>
<name>A0A1H7UAS5_9BACT</name>
<dbReference type="RefSeq" id="WP_093881787.1">
    <property type="nucleotide sequence ID" value="NZ_FOBS01000001.1"/>
</dbReference>
<proteinExistence type="predicted"/>